<protein>
    <submittedName>
        <fullName evidence="2">Uncharacterized protein</fullName>
    </submittedName>
</protein>
<gene>
    <name evidence="2" type="ORF">FO441_01025</name>
</gene>
<evidence type="ECO:0000256" key="1">
    <source>
        <dbReference type="SAM" id="MobiDB-lite"/>
    </source>
</evidence>
<feature type="compositionally biased region" description="Low complexity" evidence="1">
    <location>
        <begin position="106"/>
        <end position="115"/>
    </location>
</feature>
<sequence>MMLLVASILLFMTACNGDNEPEASSESEQADTSMASSEESTLEDTDAESVEEITSEEPEPTEETTEEQSEETTEMESEESAEPSTEASSEETAEPSTEETTETSTEETVQPQESSAYTDAEQCIMSQLTECENVPLNAQFDAYKKLVADGTLPQAPGSGCLPCAVKYSFEMKYGESRDIVSQEGEAVPDTAPDAEYPENFITDYLFALPGYFGGVSNQAESYFYPGSEGHERLVANKASGQFANHMTYSVQIDRVEEAADGTLHVYAYREYSHATSDGVNETYMRYDVIEQDGRYYIVSYEELDNVPVQ</sequence>
<feature type="region of interest" description="Disordered" evidence="1">
    <location>
        <begin position="18"/>
        <end position="117"/>
    </location>
</feature>
<dbReference type="AlphaFoldDB" id="A0A558AXA8"/>
<name>A0A558AXA8_9STAP</name>
<comment type="caution">
    <text evidence="2">The sequence shown here is derived from an EMBL/GenBank/DDBJ whole genome shotgun (WGS) entry which is preliminary data.</text>
</comment>
<reference evidence="2 3" key="1">
    <citation type="submission" date="2019-07" db="EMBL/GenBank/DDBJ databases">
        <title>Salinicoccus cyprini sp. nov., isolated from gastro-intestinal tract of mirror carp, Cyprinus carpio var. specularis, collected from Gobind Sagar Reservoir, Himachal Pradesh, India.</title>
        <authorList>
            <person name="Talwar C."/>
            <person name="Singh A.K."/>
            <person name="Lal R."/>
            <person name="Negi R.K."/>
        </authorList>
    </citation>
    <scope>NUCLEOTIDE SEQUENCE [LARGE SCALE GENOMIC DNA]</scope>
    <source>
        <strain evidence="2 3">CT19</strain>
    </source>
</reference>
<evidence type="ECO:0000313" key="3">
    <source>
        <dbReference type="Proteomes" id="UP000315103"/>
    </source>
</evidence>
<feature type="compositionally biased region" description="Polar residues" evidence="1">
    <location>
        <begin position="30"/>
        <end position="39"/>
    </location>
</feature>
<keyword evidence="3" id="KW-1185">Reference proteome</keyword>
<dbReference type="EMBL" id="VMSJ01000001">
    <property type="protein sequence ID" value="TVT28894.1"/>
    <property type="molecule type" value="Genomic_DNA"/>
</dbReference>
<feature type="compositionally biased region" description="Acidic residues" evidence="1">
    <location>
        <begin position="88"/>
        <end position="105"/>
    </location>
</feature>
<proteinExistence type="predicted"/>
<dbReference type="Proteomes" id="UP000315103">
    <property type="component" value="Unassembled WGS sequence"/>
</dbReference>
<feature type="compositionally biased region" description="Acidic residues" evidence="1">
    <location>
        <begin position="40"/>
        <end position="81"/>
    </location>
</feature>
<feature type="compositionally biased region" description="Acidic residues" evidence="1">
    <location>
        <begin position="19"/>
        <end position="29"/>
    </location>
</feature>
<organism evidence="2 3">
    <name type="scientific">Salinicoccus cyprini</name>
    <dbReference type="NCBI Taxonomy" id="2493691"/>
    <lineage>
        <taxon>Bacteria</taxon>
        <taxon>Bacillati</taxon>
        <taxon>Bacillota</taxon>
        <taxon>Bacilli</taxon>
        <taxon>Bacillales</taxon>
        <taxon>Staphylococcaceae</taxon>
        <taxon>Salinicoccus</taxon>
    </lineage>
</organism>
<evidence type="ECO:0000313" key="2">
    <source>
        <dbReference type="EMBL" id="TVT28894.1"/>
    </source>
</evidence>
<accession>A0A558AXA8</accession>